<comment type="caution">
    <text evidence="2">The sequence shown here is derived from an EMBL/GenBank/DDBJ whole genome shotgun (WGS) entry which is preliminary data.</text>
</comment>
<keyword evidence="1" id="KW-1133">Transmembrane helix</keyword>
<dbReference type="RefSeq" id="WP_066334710.1">
    <property type="nucleotide sequence ID" value="NZ_CP017688.1"/>
</dbReference>
<feature type="transmembrane region" description="Helical" evidence="1">
    <location>
        <begin position="53"/>
        <end position="72"/>
    </location>
</feature>
<dbReference type="AlphaFoldDB" id="A0A1B9E0Q8"/>
<name>A0A1B9E0Q8_9FLAO</name>
<protein>
    <submittedName>
        <fullName evidence="2">Uncharacterized protein</fullName>
    </submittedName>
</protein>
<evidence type="ECO:0000313" key="3">
    <source>
        <dbReference type="Proteomes" id="UP000093510"/>
    </source>
</evidence>
<dbReference type="OrthoDB" id="981524at2"/>
<organism evidence="2 3">
    <name type="scientific">Flavobacterium crassostreae</name>
    <dbReference type="NCBI Taxonomy" id="1763534"/>
    <lineage>
        <taxon>Bacteria</taxon>
        <taxon>Pseudomonadati</taxon>
        <taxon>Bacteroidota</taxon>
        <taxon>Flavobacteriia</taxon>
        <taxon>Flavobacteriales</taxon>
        <taxon>Flavobacteriaceae</taxon>
        <taxon>Flavobacterium</taxon>
    </lineage>
</organism>
<gene>
    <name evidence="2" type="ORF">LPBF_07795</name>
</gene>
<keyword evidence="3" id="KW-1185">Reference proteome</keyword>
<evidence type="ECO:0000256" key="1">
    <source>
        <dbReference type="SAM" id="Phobius"/>
    </source>
</evidence>
<proteinExistence type="predicted"/>
<keyword evidence="1" id="KW-0812">Transmembrane</keyword>
<reference evidence="2 3" key="1">
    <citation type="submission" date="2016-03" db="EMBL/GenBank/DDBJ databases">
        <authorList>
            <person name="Ploux O."/>
        </authorList>
    </citation>
    <scope>NUCLEOTIDE SEQUENCE [LARGE SCALE GENOMIC DNA]</scope>
    <source>
        <strain evidence="2 3">LPB0076</strain>
    </source>
</reference>
<dbReference type="STRING" id="1763534.GCA_001831475_01396"/>
<sequence length="143" mass="16216">MKEFKLNQVSKIKTGFSVPENYFEDFAAKITPKLPPNKSSKTRVVSFYANKKHVFAFVAAVVVLALLIPLVLQSTTDNPAPPESITLENYIYYQSSLTQYDLIHGLDLQDLQQLTTSIALPLETQTLEETLLYNDNLENYLLE</sequence>
<evidence type="ECO:0000313" key="2">
    <source>
        <dbReference type="EMBL" id="OCB75497.1"/>
    </source>
</evidence>
<keyword evidence="1" id="KW-0472">Membrane</keyword>
<dbReference type="EMBL" id="LVEP01000028">
    <property type="protein sequence ID" value="OCB75497.1"/>
    <property type="molecule type" value="Genomic_DNA"/>
</dbReference>
<accession>A0A1B9E0Q8</accession>
<dbReference type="Proteomes" id="UP000093510">
    <property type="component" value="Unassembled WGS sequence"/>
</dbReference>